<sequence length="230" mass="25488">MESSSILGFLENKAILVTGATGFLAKIFVEKVLRTQPNVKKLYLLLRAADKISAYLRLQNEIIGKDPFKVLKQKMGANFESLISEKVAVVPGDITCKDLGITDPKLGDELLRDTDVIVNLAATTKFIERYDVSLYLNAFGAKHILDFAKKCPNLKVVVQVSTAYVSGEKAGLIKEDPYYMGDTLNGRTGLDIELEKKLIEAKLQELQDKGATEKTIKITMKDLGMERCVL</sequence>
<dbReference type="PANTHER" id="PTHR11011">
    <property type="entry name" value="MALE STERILITY PROTEIN 2-RELATED"/>
    <property type="match status" value="1"/>
</dbReference>
<organism evidence="3 4">
    <name type="scientific">Carnegiea gigantea</name>
    <dbReference type="NCBI Taxonomy" id="171969"/>
    <lineage>
        <taxon>Eukaryota</taxon>
        <taxon>Viridiplantae</taxon>
        <taxon>Streptophyta</taxon>
        <taxon>Embryophyta</taxon>
        <taxon>Tracheophyta</taxon>
        <taxon>Spermatophyta</taxon>
        <taxon>Magnoliopsida</taxon>
        <taxon>eudicotyledons</taxon>
        <taxon>Gunneridae</taxon>
        <taxon>Pentapetalae</taxon>
        <taxon>Caryophyllales</taxon>
        <taxon>Cactineae</taxon>
        <taxon>Cactaceae</taxon>
        <taxon>Cactoideae</taxon>
        <taxon>Echinocereeae</taxon>
        <taxon>Carnegiea</taxon>
    </lineage>
</organism>
<name>A0A9Q1KD06_9CARY</name>
<dbReference type="GO" id="GO:0080019">
    <property type="term" value="F:alcohol-forming very long-chain fatty acyl-CoA reductase activity"/>
    <property type="evidence" value="ECO:0007669"/>
    <property type="project" value="InterPro"/>
</dbReference>
<dbReference type="InterPro" id="IPR026055">
    <property type="entry name" value="FAR"/>
</dbReference>
<keyword evidence="1" id="KW-0443">Lipid metabolism</keyword>
<feature type="domain" description="Thioester reductase (TE)" evidence="2">
    <location>
        <begin position="17"/>
        <end position="201"/>
    </location>
</feature>
<evidence type="ECO:0000313" key="3">
    <source>
        <dbReference type="EMBL" id="KAJ8440568.1"/>
    </source>
</evidence>
<dbReference type="OrthoDB" id="429813at2759"/>
<evidence type="ECO:0000313" key="4">
    <source>
        <dbReference type="Proteomes" id="UP001153076"/>
    </source>
</evidence>
<dbReference type="Proteomes" id="UP001153076">
    <property type="component" value="Unassembled WGS sequence"/>
</dbReference>
<dbReference type="GO" id="GO:0035336">
    <property type="term" value="P:long-chain fatty-acyl-CoA metabolic process"/>
    <property type="evidence" value="ECO:0007669"/>
    <property type="project" value="TreeGrafter"/>
</dbReference>
<proteinExistence type="inferred from homology"/>
<keyword evidence="1" id="KW-0521">NADP</keyword>
<comment type="catalytic activity">
    <reaction evidence="1">
        <text>a long-chain fatty acyl-CoA + 2 NADPH + 2 H(+) = a long-chain primary fatty alcohol + 2 NADP(+) + CoA</text>
        <dbReference type="Rhea" id="RHEA:52716"/>
        <dbReference type="ChEBI" id="CHEBI:15378"/>
        <dbReference type="ChEBI" id="CHEBI:57287"/>
        <dbReference type="ChEBI" id="CHEBI:57783"/>
        <dbReference type="ChEBI" id="CHEBI:58349"/>
        <dbReference type="ChEBI" id="CHEBI:77396"/>
        <dbReference type="ChEBI" id="CHEBI:83139"/>
        <dbReference type="EC" id="1.2.1.84"/>
    </reaction>
</comment>
<dbReference type="GO" id="GO:0010345">
    <property type="term" value="P:suberin biosynthetic process"/>
    <property type="evidence" value="ECO:0007669"/>
    <property type="project" value="TreeGrafter"/>
</dbReference>
<dbReference type="AlphaFoldDB" id="A0A9Q1KD06"/>
<comment type="similarity">
    <text evidence="1">Belongs to the fatty acyl-CoA reductase family.</text>
</comment>
<evidence type="ECO:0000259" key="2">
    <source>
        <dbReference type="Pfam" id="PF07993"/>
    </source>
</evidence>
<dbReference type="InterPro" id="IPR036291">
    <property type="entry name" value="NAD(P)-bd_dom_sf"/>
</dbReference>
<evidence type="ECO:0000256" key="1">
    <source>
        <dbReference type="RuleBase" id="RU363097"/>
    </source>
</evidence>
<accession>A0A9Q1KD06</accession>
<comment type="caution">
    <text evidence="3">The sequence shown here is derived from an EMBL/GenBank/DDBJ whole genome shotgun (WGS) entry which is preliminary data.</text>
</comment>
<dbReference type="Pfam" id="PF07993">
    <property type="entry name" value="NAD_binding_4"/>
    <property type="match status" value="1"/>
</dbReference>
<dbReference type="InterPro" id="IPR013120">
    <property type="entry name" value="FAR_NAD-bd"/>
</dbReference>
<reference evidence="3" key="1">
    <citation type="submission" date="2022-04" db="EMBL/GenBank/DDBJ databases">
        <title>Carnegiea gigantea Genome sequencing and assembly v2.</title>
        <authorList>
            <person name="Copetti D."/>
            <person name="Sanderson M.J."/>
            <person name="Burquez A."/>
            <person name="Wojciechowski M.F."/>
        </authorList>
    </citation>
    <scope>NUCLEOTIDE SEQUENCE</scope>
    <source>
        <strain evidence="3">SGP5-SGP5p</strain>
        <tissue evidence="3">Aerial part</tissue>
    </source>
</reference>
<comment type="function">
    <text evidence="1">Catalyzes the reduction of fatty acyl-CoA to fatty alcohols.</text>
</comment>
<keyword evidence="4" id="KW-1185">Reference proteome</keyword>
<keyword evidence="1" id="KW-0560">Oxidoreductase</keyword>
<protein>
    <recommendedName>
        <fullName evidence="1">Fatty acyl-CoA reductase</fullName>
        <ecNumber evidence="1">1.2.1.84</ecNumber>
    </recommendedName>
</protein>
<dbReference type="EC" id="1.2.1.84" evidence="1"/>
<dbReference type="GO" id="GO:0102965">
    <property type="term" value="F:alcohol-forming long-chain fatty acyl-CoA reductase activity"/>
    <property type="evidence" value="ECO:0007669"/>
    <property type="project" value="UniProtKB-EC"/>
</dbReference>
<keyword evidence="1" id="KW-0444">Lipid biosynthesis</keyword>
<gene>
    <name evidence="3" type="ORF">Cgig2_028697</name>
</gene>
<dbReference type="EMBL" id="JAKOGI010000187">
    <property type="protein sequence ID" value="KAJ8440568.1"/>
    <property type="molecule type" value="Genomic_DNA"/>
</dbReference>
<dbReference type="PANTHER" id="PTHR11011:SF99">
    <property type="entry name" value="FATTY ACYL-COA REDUCTASE 3"/>
    <property type="match status" value="1"/>
</dbReference>
<dbReference type="Gene3D" id="3.40.50.720">
    <property type="entry name" value="NAD(P)-binding Rossmann-like Domain"/>
    <property type="match status" value="1"/>
</dbReference>
<dbReference type="SUPFAM" id="SSF51735">
    <property type="entry name" value="NAD(P)-binding Rossmann-fold domains"/>
    <property type="match status" value="1"/>
</dbReference>